<reference evidence="1" key="2">
    <citation type="submission" date="2022-01" db="EMBL/GenBank/DDBJ databases">
        <authorList>
            <person name="Yamashiro T."/>
            <person name="Shiraishi A."/>
            <person name="Satake H."/>
            <person name="Nakayama K."/>
        </authorList>
    </citation>
    <scope>NUCLEOTIDE SEQUENCE</scope>
</reference>
<evidence type="ECO:0000313" key="1">
    <source>
        <dbReference type="EMBL" id="GJT83671.1"/>
    </source>
</evidence>
<keyword evidence="2" id="KW-1185">Reference proteome</keyword>
<reference evidence="1" key="1">
    <citation type="journal article" date="2022" name="Int. J. Mol. Sci.">
        <title>Draft Genome of Tanacetum Coccineum: Genomic Comparison of Closely Related Tanacetum-Family Plants.</title>
        <authorList>
            <person name="Yamashiro T."/>
            <person name="Shiraishi A."/>
            <person name="Nakayama K."/>
            <person name="Satake H."/>
        </authorList>
    </citation>
    <scope>NUCLEOTIDE SEQUENCE</scope>
</reference>
<evidence type="ECO:0000313" key="2">
    <source>
        <dbReference type="Proteomes" id="UP001151760"/>
    </source>
</evidence>
<name>A0ABQ5H744_9ASTR</name>
<accession>A0ABQ5H744</accession>
<dbReference type="EMBL" id="BQNB010019283">
    <property type="protein sequence ID" value="GJT83671.1"/>
    <property type="molecule type" value="Genomic_DNA"/>
</dbReference>
<comment type="caution">
    <text evidence="1">The sequence shown here is derived from an EMBL/GenBank/DDBJ whole genome shotgun (WGS) entry which is preliminary data.</text>
</comment>
<dbReference type="Proteomes" id="UP001151760">
    <property type="component" value="Unassembled WGS sequence"/>
</dbReference>
<proteinExistence type="predicted"/>
<organism evidence="1 2">
    <name type="scientific">Tanacetum coccineum</name>
    <dbReference type="NCBI Taxonomy" id="301880"/>
    <lineage>
        <taxon>Eukaryota</taxon>
        <taxon>Viridiplantae</taxon>
        <taxon>Streptophyta</taxon>
        <taxon>Embryophyta</taxon>
        <taxon>Tracheophyta</taxon>
        <taxon>Spermatophyta</taxon>
        <taxon>Magnoliopsida</taxon>
        <taxon>eudicotyledons</taxon>
        <taxon>Gunneridae</taxon>
        <taxon>Pentapetalae</taxon>
        <taxon>asterids</taxon>
        <taxon>campanulids</taxon>
        <taxon>Asterales</taxon>
        <taxon>Asteraceae</taxon>
        <taxon>Asteroideae</taxon>
        <taxon>Anthemideae</taxon>
        <taxon>Anthemidinae</taxon>
        <taxon>Tanacetum</taxon>
    </lineage>
</organism>
<protein>
    <submittedName>
        <fullName evidence="1">Uncharacterized protein</fullName>
    </submittedName>
</protein>
<gene>
    <name evidence="1" type="ORF">Tco_1058013</name>
</gene>
<sequence>MLQPTGFPEHYFNFAAYNELEQRADVKTAILTEKESAQADVLWRYDDRASDHRRVDEQFKSLLLKFFSGTA</sequence>